<evidence type="ECO:0000256" key="5">
    <source>
        <dbReference type="RuleBase" id="RU004003"/>
    </source>
</evidence>
<keyword evidence="4" id="KW-0998">Cell outer membrane</keyword>
<feature type="domain" description="Secretin/TonB short N-terminal" evidence="7">
    <location>
        <begin position="209"/>
        <end position="260"/>
    </location>
</feature>
<dbReference type="PRINTS" id="PR01032">
    <property type="entry name" value="PHAGEIV"/>
</dbReference>
<evidence type="ECO:0000313" key="9">
    <source>
        <dbReference type="Proteomes" id="UP000183454"/>
    </source>
</evidence>
<dbReference type="SMART" id="SM00965">
    <property type="entry name" value="STN"/>
    <property type="match status" value="1"/>
</dbReference>
<dbReference type="InterPro" id="IPR050810">
    <property type="entry name" value="Bact_Secretion_Sys_Channel"/>
</dbReference>
<dbReference type="InterPro" id="IPR011662">
    <property type="entry name" value="Secretin/TonB_short_N"/>
</dbReference>
<gene>
    <name evidence="8" type="ORF">SAMN05421882_101250</name>
</gene>
<evidence type="ECO:0000256" key="3">
    <source>
        <dbReference type="ARBA" id="ARBA00023136"/>
    </source>
</evidence>
<dbReference type="GO" id="GO:0009306">
    <property type="term" value="P:protein secretion"/>
    <property type="evidence" value="ECO:0007669"/>
    <property type="project" value="InterPro"/>
</dbReference>
<dbReference type="Gene3D" id="1.25.40.10">
    <property type="entry name" value="Tetratricopeptide repeat domain"/>
    <property type="match status" value="1"/>
</dbReference>
<feature type="chain" id="PRO_5010360685" evidence="6">
    <location>
        <begin position="24"/>
        <end position="763"/>
    </location>
</feature>
<proteinExistence type="inferred from homology"/>
<keyword evidence="3" id="KW-0472">Membrane</keyword>
<protein>
    <submittedName>
        <fullName evidence="8">General secretion pathway protein D</fullName>
    </submittedName>
</protein>
<dbReference type="InterPro" id="IPR038591">
    <property type="entry name" value="NolW-like_sf"/>
</dbReference>
<comment type="similarity">
    <text evidence="5">Belongs to the bacterial secretin family.</text>
</comment>
<dbReference type="Pfam" id="PF16344">
    <property type="entry name" value="FecR_C"/>
    <property type="match status" value="1"/>
</dbReference>
<evidence type="ECO:0000256" key="4">
    <source>
        <dbReference type="ARBA" id="ARBA00023237"/>
    </source>
</evidence>
<dbReference type="PANTHER" id="PTHR30332">
    <property type="entry name" value="PROBABLE GENERAL SECRETION PATHWAY PROTEIN D"/>
    <property type="match status" value="1"/>
</dbReference>
<sequence>MKSVRFFFIVLLLTLLMSCAQLATRNRAFLEGQQLVAQGQLDAGLKKLEQAAYEEPDNREIRTVLTRQREAIANQILNEAENARSAGNFDVAEQQYRHVLEITPNSERAKAGLEALYLDRHQQLFINQARESLARNDVEGAEAAVRAVLQENPMNGDARLLIKEINQRLTRAEEPGLALMTTFDKPITMEFRDASLKTIFELISRAAGINFIFDKSVQQESKTSIFVRDNRIEDVLKLLLVTNQLAYKILNDNSLLIYPDTPAKQKEYQELVVRSFHVVNTDVKQMVSMIRGLVKAKDIYVNEKLNLFVMRDTLEAIRLVERLVAINDFPDPEVMLDVEVLEVNRNNVAKLGPNFPGSITYTANPGGTDASGNPIAAAATTTLDQMTFGLKNFSVSNQVVIDLRKDLTFNDLLANPRIRVKNREKAKILIGSRQPIITSNVTGTAATVSQSVTFIDVGLKLEVEPVISPNNEVAIKVMLEVSSITGFEQGTTAGSRFPVVGTRTAETLLSSNDGETHVLAGLINDDDKRSLGGIPGLIDTPILNRLFGNQSLNRQKTEIILLITPRIVRNVTQPTKLESEFYSGTANAAGRLQTSIRKTLPQSLALAPSGPALGARSVFGGAQPTPSTSTAETAPNPFAAAAAQQAGGASPSLTLLAPTTVPIDREFTATVRLVTQKTNLASELNLTYDKDLLEALDGGEKSGVRTIKLGREEPSGMTTVLRFKAISPNPGTAEIAVQSLTAQDDKGNPIEVSLPPPVSVEIQ</sequence>
<dbReference type="InterPro" id="IPR011990">
    <property type="entry name" value="TPR-like_helical_dom_sf"/>
</dbReference>
<name>A0A1H2TSJ8_9PROT</name>
<organism evidence="8 9">
    <name type="scientific">Nitrosomonas communis</name>
    <dbReference type="NCBI Taxonomy" id="44574"/>
    <lineage>
        <taxon>Bacteria</taxon>
        <taxon>Pseudomonadati</taxon>
        <taxon>Pseudomonadota</taxon>
        <taxon>Betaproteobacteria</taxon>
        <taxon>Nitrosomonadales</taxon>
        <taxon>Nitrosomonadaceae</taxon>
        <taxon>Nitrosomonas</taxon>
    </lineage>
</organism>
<keyword evidence="2" id="KW-0813">Transport</keyword>
<dbReference type="GO" id="GO:0015627">
    <property type="term" value="C:type II protein secretion system complex"/>
    <property type="evidence" value="ECO:0007669"/>
    <property type="project" value="TreeGrafter"/>
</dbReference>
<accession>A0A1H2TSJ8</accession>
<dbReference type="SUPFAM" id="SSF48452">
    <property type="entry name" value="TPR-like"/>
    <property type="match status" value="1"/>
</dbReference>
<evidence type="ECO:0000256" key="1">
    <source>
        <dbReference type="ARBA" id="ARBA00004370"/>
    </source>
</evidence>
<dbReference type="InterPro" id="IPR001775">
    <property type="entry name" value="GspD/PilQ"/>
</dbReference>
<dbReference type="AlphaFoldDB" id="A0A1H2TSJ8"/>
<evidence type="ECO:0000256" key="6">
    <source>
        <dbReference type="SAM" id="SignalP"/>
    </source>
</evidence>
<dbReference type="CDD" id="cd08547">
    <property type="entry name" value="Type_II_cohesin"/>
    <property type="match status" value="1"/>
</dbReference>
<dbReference type="PRINTS" id="PR00811">
    <property type="entry name" value="BCTERIALGSPD"/>
</dbReference>
<feature type="signal peptide" evidence="6">
    <location>
        <begin position="1"/>
        <end position="23"/>
    </location>
</feature>
<reference evidence="8 9" key="1">
    <citation type="submission" date="2016-10" db="EMBL/GenBank/DDBJ databases">
        <authorList>
            <person name="de Groot N.N."/>
        </authorList>
    </citation>
    <scope>NUCLEOTIDE SEQUENCE [LARGE SCALE GENOMIC DNA]</scope>
    <source>
        <strain evidence="8 9">Nm110</strain>
    </source>
</reference>
<dbReference type="RefSeq" id="WP_074666599.1">
    <property type="nucleotide sequence ID" value="NZ_FNNH01000012.1"/>
</dbReference>
<evidence type="ECO:0000259" key="7">
    <source>
        <dbReference type="SMART" id="SM00965"/>
    </source>
</evidence>
<dbReference type="PROSITE" id="PS51257">
    <property type="entry name" value="PROKAR_LIPOPROTEIN"/>
    <property type="match status" value="1"/>
</dbReference>
<dbReference type="Pfam" id="PF00263">
    <property type="entry name" value="Secretin"/>
    <property type="match status" value="1"/>
</dbReference>
<comment type="subcellular location">
    <subcellularLocation>
        <location evidence="1">Membrane</location>
    </subcellularLocation>
</comment>
<dbReference type="GO" id="GO:0019867">
    <property type="term" value="C:outer membrane"/>
    <property type="evidence" value="ECO:0007669"/>
    <property type="project" value="InterPro"/>
</dbReference>
<dbReference type="Proteomes" id="UP000183454">
    <property type="component" value="Unassembled WGS sequence"/>
</dbReference>
<dbReference type="Gene3D" id="3.30.1370.120">
    <property type="match status" value="1"/>
</dbReference>
<dbReference type="InterPro" id="IPR032508">
    <property type="entry name" value="FecR_C"/>
</dbReference>
<dbReference type="InterPro" id="IPR004846">
    <property type="entry name" value="T2SS/T3SS_dom"/>
</dbReference>
<dbReference type="PANTHER" id="PTHR30332:SF17">
    <property type="entry name" value="TYPE IV PILIATION SYSTEM PROTEIN DR_0774-RELATED"/>
    <property type="match status" value="1"/>
</dbReference>
<evidence type="ECO:0000313" key="8">
    <source>
        <dbReference type="EMBL" id="SDW46850.1"/>
    </source>
</evidence>
<dbReference type="EMBL" id="FNNH01000012">
    <property type="protein sequence ID" value="SDW46850.1"/>
    <property type="molecule type" value="Genomic_DNA"/>
</dbReference>
<keyword evidence="6" id="KW-0732">Signal</keyword>
<evidence type="ECO:0000256" key="2">
    <source>
        <dbReference type="ARBA" id="ARBA00022448"/>
    </source>
</evidence>